<dbReference type="AlphaFoldDB" id="X0V2P3"/>
<dbReference type="EMBL" id="BARS01014584">
    <property type="protein sequence ID" value="GAF94900.1"/>
    <property type="molecule type" value="Genomic_DNA"/>
</dbReference>
<comment type="caution">
    <text evidence="1">The sequence shown here is derived from an EMBL/GenBank/DDBJ whole genome shotgun (WGS) entry which is preliminary data.</text>
</comment>
<evidence type="ECO:0008006" key="2">
    <source>
        <dbReference type="Google" id="ProtNLM"/>
    </source>
</evidence>
<feature type="non-terminal residue" evidence="1">
    <location>
        <position position="49"/>
    </location>
</feature>
<feature type="non-terminal residue" evidence="1">
    <location>
        <position position="1"/>
    </location>
</feature>
<organism evidence="1">
    <name type="scientific">marine sediment metagenome</name>
    <dbReference type="NCBI Taxonomy" id="412755"/>
    <lineage>
        <taxon>unclassified sequences</taxon>
        <taxon>metagenomes</taxon>
        <taxon>ecological metagenomes</taxon>
    </lineage>
</organism>
<gene>
    <name evidence="1" type="ORF">S01H1_24466</name>
</gene>
<reference evidence="1" key="1">
    <citation type="journal article" date="2014" name="Front. Microbiol.">
        <title>High frequency of phylogenetically diverse reductive dehalogenase-homologous genes in deep subseafloor sedimentary metagenomes.</title>
        <authorList>
            <person name="Kawai M."/>
            <person name="Futagami T."/>
            <person name="Toyoda A."/>
            <person name="Takaki Y."/>
            <person name="Nishi S."/>
            <person name="Hori S."/>
            <person name="Arai W."/>
            <person name="Tsubouchi T."/>
            <person name="Morono Y."/>
            <person name="Uchiyama I."/>
            <person name="Ito T."/>
            <person name="Fujiyama A."/>
            <person name="Inagaki F."/>
            <person name="Takami H."/>
        </authorList>
    </citation>
    <scope>NUCLEOTIDE SEQUENCE</scope>
    <source>
        <strain evidence="1">Expedition CK06-06</strain>
    </source>
</reference>
<proteinExistence type="predicted"/>
<evidence type="ECO:0000313" key="1">
    <source>
        <dbReference type="EMBL" id="GAF94900.1"/>
    </source>
</evidence>
<protein>
    <recommendedName>
        <fullName evidence="2">GTP pyrophosphokinase</fullName>
    </recommendedName>
</protein>
<accession>X0V2P3</accession>
<name>X0V2P3_9ZZZZ</name>
<sequence>DPDMLVKLARCCTPLPGDPIMGFVTRYDGVSVHRTDCSNAKNLRANSGL</sequence>